<organism evidence="5">
    <name type="scientific">marine sediment metagenome</name>
    <dbReference type="NCBI Taxonomy" id="412755"/>
    <lineage>
        <taxon>unclassified sequences</taxon>
        <taxon>metagenomes</taxon>
        <taxon>ecological metagenomes</taxon>
    </lineage>
</organism>
<dbReference type="PIRSF" id="PIRSF000097">
    <property type="entry name" value="AKR"/>
    <property type="match status" value="1"/>
</dbReference>
<name>A0A0F9VKB3_9ZZZZ</name>
<comment type="similarity">
    <text evidence="1">Belongs to the aldo/keto reductase family.</text>
</comment>
<dbReference type="EMBL" id="LAZR01000022">
    <property type="protein sequence ID" value="KKO04490.1"/>
    <property type="molecule type" value="Genomic_DNA"/>
</dbReference>
<keyword evidence="2" id="KW-0521">NADP</keyword>
<dbReference type="PANTHER" id="PTHR43827">
    <property type="entry name" value="2,5-DIKETO-D-GLUCONIC ACID REDUCTASE"/>
    <property type="match status" value="1"/>
</dbReference>
<dbReference type="PRINTS" id="PR00069">
    <property type="entry name" value="ALDKETRDTASE"/>
</dbReference>
<evidence type="ECO:0000259" key="4">
    <source>
        <dbReference type="Pfam" id="PF00248"/>
    </source>
</evidence>
<dbReference type="Pfam" id="PF00248">
    <property type="entry name" value="Aldo_ket_red"/>
    <property type="match status" value="1"/>
</dbReference>
<gene>
    <name evidence="5" type="ORF">LCGC14_0083160</name>
</gene>
<evidence type="ECO:0000256" key="2">
    <source>
        <dbReference type="ARBA" id="ARBA00022857"/>
    </source>
</evidence>
<sequence length="276" mass="30760">MKIIEANAARIPAIGFGTYTLEGETCVDMVAKAIDAGYRHLDTARMYGNEKEVGEGIRRSSIDREELFVTTKIWWTDIGEADLVPTARKAFEALNIGPVDLLLIHWPNHEIALEESIDALNATIGEELTRHIGVANFPSAMLDEAAAMSAAPLVCNQVEYHPFLSQDDVLTACRRHDMAMVAYSPIGKGGVLLENSVIRDAARRHGKTPAQIVLRWEIEQDGVGAIPRTSQPDRLKENIDIFDFALTDVERQEITALTRRRERLIDPSFAPNWDRA</sequence>
<proteinExistence type="inferred from homology"/>
<keyword evidence="3" id="KW-0560">Oxidoreductase</keyword>
<dbReference type="AlphaFoldDB" id="A0A0F9VKB3"/>
<dbReference type="GO" id="GO:0051596">
    <property type="term" value="P:methylglyoxal catabolic process"/>
    <property type="evidence" value="ECO:0007669"/>
    <property type="project" value="TreeGrafter"/>
</dbReference>
<accession>A0A0F9VKB3</accession>
<evidence type="ECO:0000313" key="5">
    <source>
        <dbReference type="EMBL" id="KKO04490.1"/>
    </source>
</evidence>
<dbReference type="InterPro" id="IPR036812">
    <property type="entry name" value="NAD(P)_OxRdtase_dom_sf"/>
</dbReference>
<dbReference type="PANTHER" id="PTHR43827:SF3">
    <property type="entry name" value="NADP-DEPENDENT OXIDOREDUCTASE DOMAIN-CONTAINING PROTEIN"/>
    <property type="match status" value="1"/>
</dbReference>
<comment type="caution">
    <text evidence="5">The sequence shown here is derived from an EMBL/GenBank/DDBJ whole genome shotgun (WGS) entry which is preliminary data.</text>
</comment>
<evidence type="ECO:0000256" key="1">
    <source>
        <dbReference type="ARBA" id="ARBA00007905"/>
    </source>
</evidence>
<dbReference type="InterPro" id="IPR020471">
    <property type="entry name" value="AKR"/>
</dbReference>
<dbReference type="GO" id="GO:1990002">
    <property type="term" value="F:methylglyoxal reductase (NADPH) (acetol producing) activity"/>
    <property type="evidence" value="ECO:0007669"/>
    <property type="project" value="TreeGrafter"/>
</dbReference>
<dbReference type="InterPro" id="IPR018170">
    <property type="entry name" value="Aldo/ket_reductase_CS"/>
</dbReference>
<dbReference type="InterPro" id="IPR023210">
    <property type="entry name" value="NADP_OxRdtase_dom"/>
</dbReference>
<dbReference type="PROSITE" id="PS00798">
    <property type="entry name" value="ALDOKETO_REDUCTASE_1"/>
    <property type="match status" value="1"/>
</dbReference>
<dbReference type="Gene3D" id="3.20.20.100">
    <property type="entry name" value="NADP-dependent oxidoreductase domain"/>
    <property type="match status" value="1"/>
</dbReference>
<dbReference type="SUPFAM" id="SSF51430">
    <property type="entry name" value="NAD(P)-linked oxidoreductase"/>
    <property type="match status" value="1"/>
</dbReference>
<reference evidence="5" key="1">
    <citation type="journal article" date="2015" name="Nature">
        <title>Complex archaea that bridge the gap between prokaryotes and eukaryotes.</title>
        <authorList>
            <person name="Spang A."/>
            <person name="Saw J.H."/>
            <person name="Jorgensen S.L."/>
            <person name="Zaremba-Niedzwiedzka K."/>
            <person name="Martijn J."/>
            <person name="Lind A.E."/>
            <person name="van Eijk R."/>
            <person name="Schleper C."/>
            <person name="Guy L."/>
            <person name="Ettema T.J."/>
        </authorList>
    </citation>
    <scope>NUCLEOTIDE SEQUENCE</scope>
</reference>
<protein>
    <recommendedName>
        <fullName evidence="4">NADP-dependent oxidoreductase domain-containing protein</fullName>
    </recommendedName>
</protein>
<evidence type="ECO:0000256" key="3">
    <source>
        <dbReference type="ARBA" id="ARBA00023002"/>
    </source>
</evidence>
<feature type="domain" description="NADP-dependent oxidoreductase" evidence="4">
    <location>
        <begin position="14"/>
        <end position="257"/>
    </location>
</feature>
<dbReference type="PROSITE" id="PS00063">
    <property type="entry name" value="ALDOKETO_REDUCTASE_3"/>
    <property type="match status" value="1"/>
</dbReference>